<proteinExistence type="inferred from homology"/>
<keyword evidence="5" id="KW-0663">Pyridoxal phosphate</keyword>
<evidence type="ECO:0000256" key="9">
    <source>
        <dbReference type="ARBA" id="ARBA00080525"/>
    </source>
</evidence>
<dbReference type="FunFam" id="3.90.1150.10:FF:000010">
    <property type="entry name" value="Alanine aminotransferase 2"/>
    <property type="match status" value="1"/>
</dbReference>
<dbReference type="InterPro" id="IPR015422">
    <property type="entry name" value="PyrdxlP-dep_Trfase_small"/>
</dbReference>
<dbReference type="PANTHER" id="PTHR11751">
    <property type="entry name" value="ALANINE AMINOTRANSFERASE"/>
    <property type="match status" value="1"/>
</dbReference>
<dbReference type="Gene3D" id="3.40.640.10">
    <property type="entry name" value="Type I PLP-dependent aspartate aminotransferase-like (Major domain)"/>
    <property type="match status" value="1"/>
</dbReference>
<evidence type="ECO:0000256" key="1">
    <source>
        <dbReference type="ARBA" id="ARBA00001933"/>
    </source>
</evidence>
<dbReference type="GO" id="GO:0030170">
    <property type="term" value="F:pyridoxal phosphate binding"/>
    <property type="evidence" value="ECO:0007669"/>
    <property type="project" value="InterPro"/>
</dbReference>
<dbReference type="Pfam" id="PF00155">
    <property type="entry name" value="Aminotran_1_2"/>
    <property type="match status" value="1"/>
</dbReference>
<evidence type="ECO:0000256" key="6">
    <source>
        <dbReference type="ARBA" id="ARBA00025785"/>
    </source>
</evidence>
<evidence type="ECO:0000259" key="10">
    <source>
        <dbReference type="Pfam" id="PF00155"/>
    </source>
</evidence>
<comment type="caution">
    <text evidence="11">The sequence shown here is derived from an EMBL/GenBank/DDBJ whole genome shotgun (WGS) entry which is preliminary data.</text>
</comment>
<dbReference type="GO" id="GO:0042853">
    <property type="term" value="P:L-alanine catabolic process"/>
    <property type="evidence" value="ECO:0007669"/>
    <property type="project" value="UniProtKB-UniPathway"/>
</dbReference>
<accession>A0A1Y1WVS6</accession>
<dbReference type="InParanoid" id="A0A1Y1WVS6"/>
<dbReference type="InterPro" id="IPR004839">
    <property type="entry name" value="Aminotransferase_I/II_large"/>
</dbReference>
<dbReference type="CDD" id="cd00609">
    <property type="entry name" value="AAT_like"/>
    <property type="match status" value="1"/>
</dbReference>
<organism evidence="11 12">
    <name type="scientific">Basidiobolus meristosporus CBS 931.73</name>
    <dbReference type="NCBI Taxonomy" id="1314790"/>
    <lineage>
        <taxon>Eukaryota</taxon>
        <taxon>Fungi</taxon>
        <taxon>Fungi incertae sedis</taxon>
        <taxon>Zoopagomycota</taxon>
        <taxon>Entomophthoromycotina</taxon>
        <taxon>Basidiobolomycetes</taxon>
        <taxon>Basidiobolales</taxon>
        <taxon>Basidiobolaceae</taxon>
        <taxon>Basidiobolus</taxon>
    </lineage>
</organism>
<evidence type="ECO:0000313" key="11">
    <source>
        <dbReference type="EMBL" id="ORX77647.1"/>
    </source>
</evidence>
<feature type="domain" description="Aminotransferase class I/classII large" evidence="10">
    <location>
        <begin position="88"/>
        <end position="455"/>
    </location>
</feature>
<evidence type="ECO:0000256" key="5">
    <source>
        <dbReference type="ARBA" id="ARBA00022898"/>
    </source>
</evidence>
<keyword evidence="3" id="KW-0032">Aminotransferase</keyword>
<evidence type="ECO:0000313" key="12">
    <source>
        <dbReference type="Proteomes" id="UP000193498"/>
    </source>
</evidence>
<dbReference type="OrthoDB" id="1732682at2759"/>
<dbReference type="InterPro" id="IPR045088">
    <property type="entry name" value="ALAT1/2-like"/>
</dbReference>
<sequence>MSNLSPLVKNTEYAVRGEIAILAEALQEQLENGTKLPFNEITNINIGDPQLLKQKPISFFRQVSSLIENPDLLLDKNLEQVKILYPRDVIDRARKLLKSVGGNIGSYSHSMGIPYIRKQVAKFIEERDGYPSDPERIFLTAGASPAVQMILQCMVNKPDVGVMIPIPQYPLYTASLALFNSRAVPYYLNEQKGWSMDTTDLKEAIDRARKQGTDVRALVVINPGNPTGQCLSDSNMREIIDFCHRERLVLCADEVYQTNSYSKNLPFHSFKKILRSMGPTYDNFELFSFHSISKGVIGECGRRGGYVECVGIDPEIIRQMYTLSSMCVANVQGQIMVELMVNPPSPGEPSYDLYMEETKEIHQSLVRRSVKLYEAFNDLEGVTCSKAEGAMYLFPRIRLPAKALKAAQKAGKQPDVYYCLDMLKATGICVVPGSGFGQKDGTWHFRATFLAPEHTFDEFINLLKSFHKKFMEEHQD</sequence>
<dbReference type="EMBL" id="MCFE01000864">
    <property type="protein sequence ID" value="ORX77647.1"/>
    <property type="molecule type" value="Genomic_DNA"/>
</dbReference>
<dbReference type="Gene3D" id="1.10.287.1970">
    <property type="match status" value="1"/>
</dbReference>
<keyword evidence="4 11" id="KW-0808">Transferase</keyword>
<dbReference type="Gene3D" id="3.90.1150.10">
    <property type="entry name" value="Aspartate Aminotransferase, domain 1"/>
    <property type="match status" value="1"/>
</dbReference>
<protein>
    <recommendedName>
        <fullName evidence="7">Glutamate pyruvate transaminase</fullName>
    </recommendedName>
    <alternativeName>
        <fullName evidence="8">Glutamic--alanine transaminase</fullName>
    </alternativeName>
    <alternativeName>
        <fullName evidence="9">Glutamic--pyruvic transaminase</fullName>
    </alternativeName>
</protein>
<dbReference type="AlphaFoldDB" id="A0A1Y1WVS6"/>
<dbReference type="SUPFAM" id="SSF53383">
    <property type="entry name" value="PLP-dependent transferases"/>
    <property type="match status" value="1"/>
</dbReference>
<evidence type="ECO:0000256" key="7">
    <source>
        <dbReference type="ARBA" id="ARBA00077894"/>
    </source>
</evidence>
<dbReference type="STRING" id="1314790.A0A1Y1WVS6"/>
<dbReference type="InterPro" id="IPR015424">
    <property type="entry name" value="PyrdxlP-dep_Trfase"/>
</dbReference>
<comment type="subunit">
    <text evidence="2">Homodimer.</text>
</comment>
<dbReference type="FunCoup" id="A0A1Y1WVS6">
    <property type="interactions" value="377"/>
</dbReference>
<comment type="cofactor">
    <cofactor evidence="1">
        <name>pyridoxal 5'-phosphate</name>
        <dbReference type="ChEBI" id="CHEBI:597326"/>
    </cofactor>
</comment>
<gene>
    <name evidence="11" type="ORF">K493DRAFT_245095</name>
</gene>
<keyword evidence="12" id="KW-1185">Reference proteome</keyword>
<reference evidence="11 12" key="1">
    <citation type="submission" date="2016-07" db="EMBL/GenBank/DDBJ databases">
        <title>Pervasive Adenine N6-methylation of Active Genes in Fungi.</title>
        <authorList>
            <consortium name="DOE Joint Genome Institute"/>
            <person name="Mondo S.J."/>
            <person name="Dannebaum R.O."/>
            <person name="Kuo R.C."/>
            <person name="Labutti K."/>
            <person name="Haridas S."/>
            <person name="Kuo A."/>
            <person name="Salamov A."/>
            <person name="Ahrendt S.R."/>
            <person name="Lipzen A."/>
            <person name="Sullivan W."/>
            <person name="Andreopoulos W.B."/>
            <person name="Clum A."/>
            <person name="Lindquist E."/>
            <person name="Daum C."/>
            <person name="Ramamoorthy G.K."/>
            <person name="Gryganskyi A."/>
            <person name="Culley D."/>
            <person name="Magnuson J.K."/>
            <person name="James T.Y."/>
            <person name="O'Malley M.A."/>
            <person name="Stajich J.E."/>
            <person name="Spatafora J.W."/>
            <person name="Visel A."/>
            <person name="Grigoriev I.V."/>
        </authorList>
    </citation>
    <scope>NUCLEOTIDE SEQUENCE [LARGE SCALE GENOMIC DNA]</scope>
    <source>
        <strain evidence="11 12">CBS 931.73</strain>
    </source>
</reference>
<evidence type="ECO:0000256" key="8">
    <source>
        <dbReference type="ARBA" id="ARBA00078532"/>
    </source>
</evidence>
<dbReference type="UniPathway" id="UPA00528">
    <property type="reaction ID" value="UER00586"/>
</dbReference>
<name>A0A1Y1WVS6_9FUNG</name>
<dbReference type="GO" id="GO:0008483">
    <property type="term" value="F:transaminase activity"/>
    <property type="evidence" value="ECO:0007669"/>
    <property type="project" value="UniProtKB-KW"/>
</dbReference>
<comment type="similarity">
    <text evidence="6">Belongs to the class-I pyridoxal-phosphate-dependent aminotransferase family. Alanine aminotransferase subfamily.</text>
</comment>
<dbReference type="FunFam" id="1.10.287.1970:FF:000001">
    <property type="entry name" value="Alanine aminotransferase 2"/>
    <property type="match status" value="1"/>
</dbReference>
<dbReference type="Proteomes" id="UP000193498">
    <property type="component" value="Unassembled WGS sequence"/>
</dbReference>
<evidence type="ECO:0000256" key="4">
    <source>
        <dbReference type="ARBA" id="ARBA00022679"/>
    </source>
</evidence>
<dbReference type="FunFam" id="3.40.640.10:FF:000012">
    <property type="entry name" value="alanine aminotransferase 2"/>
    <property type="match status" value="1"/>
</dbReference>
<evidence type="ECO:0000256" key="3">
    <source>
        <dbReference type="ARBA" id="ARBA00022576"/>
    </source>
</evidence>
<dbReference type="InterPro" id="IPR015421">
    <property type="entry name" value="PyrdxlP-dep_Trfase_major"/>
</dbReference>
<dbReference type="PANTHER" id="PTHR11751:SF29">
    <property type="entry name" value="ALANINE TRANSAMINASE"/>
    <property type="match status" value="1"/>
</dbReference>
<evidence type="ECO:0000256" key="2">
    <source>
        <dbReference type="ARBA" id="ARBA00011738"/>
    </source>
</evidence>